<evidence type="ECO:0000313" key="3">
    <source>
        <dbReference type="Proteomes" id="UP000177383"/>
    </source>
</evidence>
<evidence type="ECO:0000256" key="1">
    <source>
        <dbReference type="SAM" id="Phobius"/>
    </source>
</evidence>
<accession>A0A1F5ZRW8</accession>
<keyword evidence="1" id="KW-0472">Membrane</keyword>
<reference evidence="2 3" key="1">
    <citation type="journal article" date="2016" name="Nat. Commun.">
        <title>Thousands of microbial genomes shed light on interconnected biogeochemical processes in an aquifer system.</title>
        <authorList>
            <person name="Anantharaman K."/>
            <person name="Brown C.T."/>
            <person name="Hug L.A."/>
            <person name="Sharon I."/>
            <person name="Castelle C.J."/>
            <person name="Probst A.J."/>
            <person name="Thomas B.C."/>
            <person name="Singh A."/>
            <person name="Wilkins M.J."/>
            <person name="Karaoz U."/>
            <person name="Brodie E.L."/>
            <person name="Williams K.H."/>
            <person name="Hubbard S.S."/>
            <person name="Banfield J.F."/>
        </authorList>
    </citation>
    <scope>NUCLEOTIDE SEQUENCE [LARGE SCALE GENOMIC DNA]</scope>
</reference>
<name>A0A1F5ZRW8_9BACT</name>
<sequence>MPKKTKREKLLSDIHKKKLKIHSPEVTPPFTLSLPKQSINQLSTQVVKITAKGRTDYAYVHKDLIKIILFSLLAISVQFVLVWFLRTK</sequence>
<dbReference type="Proteomes" id="UP000177383">
    <property type="component" value="Unassembled WGS sequence"/>
</dbReference>
<dbReference type="STRING" id="1798375.A2773_04505"/>
<proteinExistence type="predicted"/>
<dbReference type="AlphaFoldDB" id="A0A1F5ZRW8"/>
<dbReference type="EMBL" id="MFJE01000005">
    <property type="protein sequence ID" value="OGG15123.1"/>
    <property type="molecule type" value="Genomic_DNA"/>
</dbReference>
<keyword evidence="1" id="KW-1133">Transmembrane helix</keyword>
<protein>
    <submittedName>
        <fullName evidence="2">Uncharacterized protein</fullName>
    </submittedName>
</protein>
<gene>
    <name evidence="2" type="ORF">A2773_04505</name>
</gene>
<evidence type="ECO:0000313" key="2">
    <source>
        <dbReference type="EMBL" id="OGG15123.1"/>
    </source>
</evidence>
<organism evidence="2 3">
    <name type="scientific">Candidatus Gottesmanbacteria bacterium RIFCSPHIGHO2_01_FULL_39_10</name>
    <dbReference type="NCBI Taxonomy" id="1798375"/>
    <lineage>
        <taxon>Bacteria</taxon>
        <taxon>Candidatus Gottesmaniibacteriota</taxon>
    </lineage>
</organism>
<comment type="caution">
    <text evidence="2">The sequence shown here is derived from an EMBL/GenBank/DDBJ whole genome shotgun (WGS) entry which is preliminary data.</text>
</comment>
<feature type="transmembrane region" description="Helical" evidence="1">
    <location>
        <begin position="64"/>
        <end position="85"/>
    </location>
</feature>
<keyword evidence="1" id="KW-0812">Transmembrane</keyword>